<name>A0A3N4ZSX7_9MICO</name>
<comment type="caution">
    <text evidence="1">The sequence shown here is derived from an EMBL/GenBank/DDBJ whole genome shotgun (WGS) entry which is preliminary data.</text>
</comment>
<accession>A0A3N4ZSX7</accession>
<reference evidence="1 2" key="1">
    <citation type="submission" date="2018-11" db="EMBL/GenBank/DDBJ databases">
        <title>Sequencing the genomes of 1000 actinobacteria strains.</title>
        <authorList>
            <person name="Klenk H.-P."/>
        </authorList>
    </citation>
    <scope>NUCLEOTIDE SEQUENCE [LARGE SCALE GENOMIC DNA]</scope>
    <source>
        <strain evidence="1 2">DSM 14418</strain>
    </source>
</reference>
<dbReference type="Proteomes" id="UP000280726">
    <property type="component" value="Unassembled WGS sequence"/>
</dbReference>
<evidence type="ECO:0000313" key="1">
    <source>
        <dbReference type="EMBL" id="RPF28582.1"/>
    </source>
</evidence>
<keyword evidence="2" id="KW-1185">Reference proteome</keyword>
<sequence>MHSLLRRPKRAEDVFGVAPEVLPDSYVDRGDLDERIARLLNKKKHIALRGVSKCGKSWLRQRVVPSALVVQCRLGKTVLDIYREALGELGIRLEVSSTEATSLTGTVEATAEAGVNLIAKIAAKWGFSGTATDSITTKSVRQDINDLGFIADLIRESGRTLVIEDFHYLSHAERTKLAFDLKALWDYKTYVVIVGVWSGQNILVHLNSDLTARVREVPIVWSDEDLEKIFERGGKALNLQFSGDVVARAVKDCYGNAGILQRLIEGVLEEAGIEEEQKELTYVDDVSLLEDAELNYAEELNTVYLEFANRVSSGIRTRQNATGIYAHAMAVIMAASDDELIGGVPLDSIFKTAHAREPRIQKGNLRTVLERIEALQVDDAGRGLVLAYDESRKVVSVVDRQLLLYRKYATVPWPWEDLIAEADQQGEGFSGV</sequence>
<proteinExistence type="predicted"/>
<dbReference type="InterPro" id="IPR027417">
    <property type="entry name" value="P-loop_NTPase"/>
</dbReference>
<protein>
    <recommendedName>
        <fullName evidence="3">AAA domain-containing protein</fullName>
    </recommendedName>
</protein>
<organism evidence="1 2">
    <name type="scientific">Georgenia muralis</name>
    <dbReference type="NCBI Taxonomy" id="154117"/>
    <lineage>
        <taxon>Bacteria</taxon>
        <taxon>Bacillati</taxon>
        <taxon>Actinomycetota</taxon>
        <taxon>Actinomycetes</taxon>
        <taxon>Micrococcales</taxon>
        <taxon>Bogoriellaceae</taxon>
        <taxon>Georgenia</taxon>
    </lineage>
</organism>
<dbReference type="RefSeq" id="WP_123918904.1">
    <property type="nucleotide sequence ID" value="NZ_RKRA01000001.1"/>
</dbReference>
<dbReference type="AlphaFoldDB" id="A0A3N4ZSX7"/>
<evidence type="ECO:0008006" key="3">
    <source>
        <dbReference type="Google" id="ProtNLM"/>
    </source>
</evidence>
<dbReference type="EMBL" id="RKRA01000001">
    <property type="protein sequence ID" value="RPF28582.1"/>
    <property type="molecule type" value="Genomic_DNA"/>
</dbReference>
<gene>
    <name evidence="1" type="ORF">EDD32_3115</name>
</gene>
<dbReference type="SUPFAM" id="SSF52540">
    <property type="entry name" value="P-loop containing nucleoside triphosphate hydrolases"/>
    <property type="match status" value="1"/>
</dbReference>
<evidence type="ECO:0000313" key="2">
    <source>
        <dbReference type="Proteomes" id="UP000280726"/>
    </source>
</evidence>
<dbReference type="OrthoDB" id="2531964at2"/>